<keyword evidence="2" id="KW-1185">Reference proteome</keyword>
<evidence type="ECO:0000313" key="2">
    <source>
        <dbReference type="Proteomes" id="UP000601435"/>
    </source>
</evidence>
<dbReference type="Gene3D" id="1.25.40.10">
    <property type="entry name" value="Tetratricopeptide repeat domain"/>
    <property type="match status" value="2"/>
</dbReference>
<accession>A0A813CKX2</accession>
<dbReference type="InterPro" id="IPR011990">
    <property type="entry name" value="TPR-like_helical_dom_sf"/>
</dbReference>
<gene>
    <name evidence="1" type="ORF">SNEC2469_LOCUS34916</name>
</gene>
<dbReference type="OrthoDB" id="444557at2759"/>
<dbReference type="AlphaFoldDB" id="A0A813CKX2"/>
<name>A0A813CKX2_9DINO</name>
<protein>
    <recommendedName>
        <fullName evidence="3">Pentatricopeptide repeat-containing protein, chloroplastic</fullName>
    </recommendedName>
</protein>
<sequence length="407" mass="44009">MAFADNPESEIKLDSVQSCGPKCLSASRAPLKQSVPPAKFATIAEPCVELCFVDFVIQTGLDAECRCGLHILHAALLNDAPWWQHAFAALEAAKKEDKANVIHFNVILRSCQQAEAWETSIGVLGSFPGLRMHPDAVSWTAVMTGLKPFWKLSSHLLHAAARRGATDSITFGAASLAFESDGLWTRSLALQTYNQQGGGLCDAVLVGSAASACDKGCAWAVLNTIHSILFQERHLLQRCNEFVLSFLAVGRCLGPSSELRSNGFPDESAVAKAGSWSGALSILRIFQAGHVEPDAVSHNACLMSLKPRGRWQDAAALLSAMQHSSVPVGDVSINAALAVLWEAGCWPGSLTLLQHRQVADRPVGSVRLPTLRSMDGIRLRETLSLCEQAALWDLALDLLQWQARRLR</sequence>
<proteinExistence type="predicted"/>
<comment type="caution">
    <text evidence="1">The sequence shown here is derived from an EMBL/GenBank/DDBJ whole genome shotgun (WGS) entry which is preliminary data.</text>
</comment>
<dbReference type="EMBL" id="CAJNJA010098619">
    <property type="protein sequence ID" value="CAE7943097.1"/>
    <property type="molecule type" value="Genomic_DNA"/>
</dbReference>
<evidence type="ECO:0000313" key="1">
    <source>
        <dbReference type="EMBL" id="CAE7943097.1"/>
    </source>
</evidence>
<organism evidence="1 2">
    <name type="scientific">Symbiodinium necroappetens</name>
    <dbReference type="NCBI Taxonomy" id="1628268"/>
    <lineage>
        <taxon>Eukaryota</taxon>
        <taxon>Sar</taxon>
        <taxon>Alveolata</taxon>
        <taxon>Dinophyceae</taxon>
        <taxon>Suessiales</taxon>
        <taxon>Symbiodiniaceae</taxon>
        <taxon>Symbiodinium</taxon>
    </lineage>
</organism>
<reference evidence="1" key="1">
    <citation type="submission" date="2021-02" db="EMBL/GenBank/DDBJ databases">
        <authorList>
            <person name="Dougan E. K."/>
            <person name="Rhodes N."/>
            <person name="Thang M."/>
            <person name="Chan C."/>
        </authorList>
    </citation>
    <scope>NUCLEOTIDE SEQUENCE</scope>
</reference>
<evidence type="ECO:0008006" key="3">
    <source>
        <dbReference type="Google" id="ProtNLM"/>
    </source>
</evidence>
<dbReference type="Proteomes" id="UP000601435">
    <property type="component" value="Unassembled WGS sequence"/>
</dbReference>